<name>A0A4Y2SNT3_ARAVE</name>
<proteinExistence type="predicted"/>
<organism evidence="2 3">
    <name type="scientific">Araneus ventricosus</name>
    <name type="common">Orbweaver spider</name>
    <name type="synonym">Epeira ventricosa</name>
    <dbReference type="NCBI Taxonomy" id="182803"/>
    <lineage>
        <taxon>Eukaryota</taxon>
        <taxon>Metazoa</taxon>
        <taxon>Ecdysozoa</taxon>
        <taxon>Arthropoda</taxon>
        <taxon>Chelicerata</taxon>
        <taxon>Arachnida</taxon>
        <taxon>Araneae</taxon>
        <taxon>Araneomorphae</taxon>
        <taxon>Entelegynae</taxon>
        <taxon>Araneoidea</taxon>
        <taxon>Araneidae</taxon>
        <taxon>Araneus</taxon>
    </lineage>
</organism>
<feature type="compositionally biased region" description="Polar residues" evidence="1">
    <location>
        <begin position="148"/>
        <end position="161"/>
    </location>
</feature>
<comment type="caution">
    <text evidence="2">The sequence shown here is derived from an EMBL/GenBank/DDBJ whole genome shotgun (WGS) entry which is preliminary data.</text>
</comment>
<feature type="region of interest" description="Disordered" evidence="1">
    <location>
        <begin position="87"/>
        <end position="161"/>
    </location>
</feature>
<dbReference type="Proteomes" id="UP000499080">
    <property type="component" value="Unassembled WGS sequence"/>
</dbReference>
<sequence>MQGGFEQFAEYLRICHKELACENYNHNDLEKVSYNPNFIKHSDVIESTTCESLAKEVLSTTKIKLPTLTNSADLNVRLQAERQKKVATRAASSKRETMTASSKRETASLRKASHFKRETPGRDSKQKVTNTVSKQKTTEAPTKREITETVSQRCPDSDSQTNNLIEQKTHLEWFENIVRTVVEYNNSKNSDPAVANNQIQRETDKFLKELKNMIKSLIDVLEDSDEE</sequence>
<protein>
    <submittedName>
        <fullName evidence="2">Uncharacterized protein</fullName>
    </submittedName>
</protein>
<accession>A0A4Y2SNT3</accession>
<reference evidence="2 3" key="1">
    <citation type="journal article" date="2019" name="Sci. Rep.">
        <title>Orb-weaving spider Araneus ventricosus genome elucidates the spidroin gene catalogue.</title>
        <authorList>
            <person name="Kono N."/>
            <person name="Nakamura H."/>
            <person name="Ohtoshi R."/>
            <person name="Moran D.A.P."/>
            <person name="Shinohara A."/>
            <person name="Yoshida Y."/>
            <person name="Fujiwara M."/>
            <person name="Mori M."/>
            <person name="Tomita M."/>
            <person name="Arakawa K."/>
        </authorList>
    </citation>
    <scope>NUCLEOTIDE SEQUENCE [LARGE SCALE GENOMIC DNA]</scope>
</reference>
<evidence type="ECO:0000313" key="2">
    <source>
        <dbReference type="EMBL" id="GBN89974.1"/>
    </source>
</evidence>
<evidence type="ECO:0000256" key="1">
    <source>
        <dbReference type="SAM" id="MobiDB-lite"/>
    </source>
</evidence>
<evidence type="ECO:0000313" key="3">
    <source>
        <dbReference type="Proteomes" id="UP000499080"/>
    </source>
</evidence>
<keyword evidence="3" id="KW-1185">Reference proteome</keyword>
<dbReference type="AlphaFoldDB" id="A0A4Y2SNT3"/>
<gene>
    <name evidence="2" type="ORF">AVEN_72277_1</name>
</gene>
<dbReference type="EMBL" id="BGPR01023073">
    <property type="protein sequence ID" value="GBN89974.1"/>
    <property type="molecule type" value="Genomic_DNA"/>
</dbReference>
<feature type="compositionally biased region" description="Basic and acidic residues" evidence="1">
    <location>
        <begin position="93"/>
        <end position="108"/>
    </location>
</feature>
<feature type="compositionally biased region" description="Polar residues" evidence="1">
    <location>
        <begin position="127"/>
        <end position="140"/>
    </location>
</feature>
<feature type="compositionally biased region" description="Basic and acidic residues" evidence="1">
    <location>
        <begin position="115"/>
        <end position="126"/>
    </location>
</feature>